<accession>K5UNB2</accession>
<dbReference type="InParanoid" id="K5UNB2"/>
<feature type="region of interest" description="Disordered" evidence="1">
    <location>
        <begin position="44"/>
        <end position="66"/>
    </location>
</feature>
<evidence type="ECO:0000313" key="2">
    <source>
        <dbReference type="EMBL" id="EKM51226.1"/>
    </source>
</evidence>
<proteinExistence type="predicted"/>
<dbReference type="KEGG" id="pco:PHACADRAFT_200049"/>
<name>K5UNB2_PHACS</name>
<dbReference type="Proteomes" id="UP000008370">
    <property type="component" value="Unassembled WGS sequence"/>
</dbReference>
<protein>
    <submittedName>
        <fullName evidence="2">Uncharacterized protein</fullName>
    </submittedName>
</protein>
<dbReference type="AlphaFoldDB" id="K5UNB2"/>
<gene>
    <name evidence="2" type="ORF">PHACADRAFT_200049</name>
</gene>
<dbReference type="EMBL" id="JH930477">
    <property type="protein sequence ID" value="EKM51226.1"/>
    <property type="molecule type" value="Genomic_DNA"/>
</dbReference>
<dbReference type="GeneID" id="18911467"/>
<reference evidence="2 3" key="1">
    <citation type="journal article" date="2012" name="BMC Genomics">
        <title>Comparative genomics of the white-rot fungi, Phanerochaete carnosa and P. chrysosporium, to elucidate the genetic basis of the distinct wood types they colonize.</title>
        <authorList>
            <person name="Suzuki H."/>
            <person name="MacDonald J."/>
            <person name="Syed K."/>
            <person name="Salamov A."/>
            <person name="Hori C."/>
            <person name="Aerts A."/>
            <person name="Henrissat B."/>
            <person name="Wiebenga A."/>
            <person name="vanKuyk P.A."/>
            <person name="Barry K."/>
            <person name="Lindquist E."/>
            <person name="LaButti K."/>
            <person name="Lapidus A."/>
            <person name="Lucas S."/>
            <person name="Coutinho P."/>
            <person name="Gong Y."/>
            <person name="Samejima M."/>
            <person name="Mahadevan R."/>
            <person name="Abou-Zaid M."/>
            <person name="de Vries R.P."/>
            <person name="Igarashi K."/>
            <person name="Yadav J.S."/>
            <person name="Grigoriev I.V."/>
            <person name="Master E.R."/>
        </authorList>
    </citation>
    <scope>NUCLEOTIDE SEQUENCE [LARGE SCALE GENOMIC DNA]</scope>
    <source>
        <strain evidence="2 3">HHB-10118-sp</strain>
    </source>
</reference>
<sequence>MGIIISAIVGIFECIGGAILAVFEIIAGAIECVFGGASPLPFSPSEADELCSPPPSSSLPLQRYSL</sequence>
<keyword evidence="3" id="KW-1185">Reference proteome</keyword>
<evidence type="ECO:0000256" key="1">
    <source>
        <dbReference type="SAM" id="MobiDB-lite"/>
    </source>
</evidence>
<dbReference type="RefSeq" id="XP_007400377.1">
    <property type="nucleotide sequence ID" value="XM_007400315.1"/>
</dbReference>
<dbReference type="HOGENOM" id="CLU_2831981_0_0_1"/>
<evidence type="ECO:0000313" key="3">
    <source>
        <dbReference type="Proteomes" id="UP000008370"/>
    </source>
</evidence>
<organism evidence="2 3">
    <name type="scientific">Phanerochaete carnosa (strain HHB-10118-sp)</name>
    <name type="common">White-rot fungus</name>
    <name type="synonym">Peniophora carnosa</name>
    <dbReference type="NCBI Taxonomy" id="650164"/>
    <lineage>
        <taxon>Eukaryota</taxon>
        <taxon>Fungi</taxon>
        <taxon>Dikarya</taxon>
        <taxon>Basidiomycota</taxon>
        <taxon>Agaricomycotina</taxon>
        <taxon>Agaricomycetes</taxon>
        <taxon>Polyporales</taxon>
        <taxon>Phanerochaetaceae</taxon>
        <taxon>Phanerochaete</taxon>
    </lineage>
</organism>
<dbReference type="OrthoDB" id="5230947at2759"/>